<feature type="transmembrane region" description="Helical" evidence="6">
    <location>
        <begin position="39"/>
        <end position="64"/>
    </location>
</feature>
<gene>
    <name evidence="7" type="ORF">ASILVAE211_24980</name>
</gene>
<sequence>MHWHVWFEFVVVSALIGLVPGPGVASIVGYALGSGRATALASVAGMSVGNAVAIGLSLAGVGAILAASPFAFGILKWAGAAYLVGMGIATIAKSKQAGSAEVRSVPIKPRVAFANNIGVGMLHPKTIVFFVAFVPQFIHPGGSYASQAVLLAVTFCVVVACTDSAYALAASSAAHLLRRPRASVWSQRAGGTILIAAGVVTAIAR</sequence>
<dbReference type="GO" id="GO:0015171">
    <property type="term" value="F:amino acid transmembrane transporter activity"/>
    <property type="evidence" value="ECO:0007669"/>
    <property type="project" value="TreeGrafter"/>
</dbReference>
<reference evidence="7" key="1">
    <citation type="journal article" date="2021" name="Microorganisms">
        <title>Acidisoma silvae sp. nov. and Acidisomacellulosilytica sp. nov., Two Acidophilic Bacteria Isolated from Decaying Wood, Hydrolyzing Cellulose and Producing Poly-3-hydroxybutyrate.</title>
        <authorList>
            <person name="Mieszkin S."/>
            <person name="Pouder E."/>
            <person name="Uroz S."/>
            <person name="Simon-Colin C."/>
            <person name="Alain K."/>
        </authorList>
    </citation>
    <scope>NUCLEOTIDE SEQUENCE</scope>
    <source>
        <strain evidence="7">HW T2.11</strain>
    </source>
</reference>
<dbReference type="PANTHER" id="PTHR30086">
    <property type="entry name" value="ARGININE EXPORTER PROTEIN ARGO"/>
    <property type="match status" value="1"/>
</dbReference>
<organism evidence="7 8">
    <name type="scientific">Acidisoma silvae</name>
    <dbReference type="NCBI Taxonomy" id="2802396"/>
    <lineage>
        <taxon>Bacteria</taxon>
        <taxon>Pseudomonadati</taxon>
        <taxon>Pseudomonadota</taxon>
        <taxon>Alphaproteobacteria</taxon>
        <taxon>Acetobacterales</taxon>
        <taxon>Acidocellaceae</taxon>
        <taxon>Acidisoma</taxon>
    </lineage>
</organism>
<dbReference type="Proteomes" id="UP000708298">
    <property type="component" value="Unassembled WGS sequence"/>
</dbReference>
<keyword evidence="4 6" id="KW-1133">Transmembrane helix</keyword>
<protein>
    <submittedName>
        <fullName evidence="7">LysE family translocator</fullName>
    </submittedName>
</protein>
<comment type="subcellular location">
    <subcellularLocation>
        <location evidence="1">Cell membrane</location>
        <topology evidence="1">Multi-pass membrane protein</topology>
    </subcellularLocation>
</comment>
<evidence type="ECO:0000256" key="6">
    <source>
        <dbReference type="SAM" id="Phobius"/>
    </source>
</evidence>
<dbReference type="PIRSF" id="PIRSF006324">
    <property type="entry name" value="LeuE"/>
    <property type="match status" value="1"/>
</dbReference>
<reference evidence="7" key="2">
    <citation type="submission" date="2021-01" db="EMBL/GenBank/DDBJ databases">
        <authorList>
            <person name="Mieszkin S."/>
            <person name="Pouder E."/>
            <person name="Alain K."/>
        </authorList>
    </citation>
    <scope>NUCLEOTIDE SEQUENCE</scope>
    <source>
        <strain evidence="7">HW T2.11</strain>
    </source>
</reference>
<accession>A0A963YX46</accession>
<name>A0A963YX46_9PROT</name>
<evidence type="ECO:0000256" key="4">
    <source>
        <dbReference type="ARBA" id="ARBA00022989"/>
    </source>
</evidence>
<keyword evidence="3 6" id="KW-0812">Transmembrane</keyword>
<dbReference type="EMBL" id="JAESVB010000037">
    <property type="protein sequence ID" value="MCB8878454.1"/>
    <property type="molecule type" value="Genomic_DNA"/>
</dbReference>
<evidence type="ECO:0000256" key="5">
    <source>
        <dbReference type="ARBA" id="ARBA00023136"/>
    </source>
</evidence>
<feature type="transmembrane region" description="Helical" evidence="6">
    <location>
        <begin position="70"/>
        <end position="92"/>
    </location>
</feature>
<evidence type="ECO:0000313" key="7">
    <source>
        <dbReference type="EMBL" id="MCB8878454.1"/>
    </source>
</evidence>
<dbReference type="InterPro" id="IPR001123">
    <property type="entry name" value="LeuE-type"/>
</dbReference>
<keyword evidence="5 6" id="KW-0472">Membrane</keyword>
<evidence type="ECO:0000256" key="1">
    <source>
        <dbReference type="ARBA" id="ARBA00004651"/>
    </source>
</evidence>
<evidence type="ECO:0000313" key="8">
    <source>
        <dbReference type="Proteomes" id="UP000708298"/>
    </source>
</evidence>
<dbReference type="AlphaFoldDB" id="A0A963YX46"/>
<keyword evidence="8" id="KW-1185">Reference proteome</keyword>
<dbReference type="Pfam" id="PF01810">
    <property type="entry name" value="LysE"/>
    <property type="match status" value="1"/>
</dbReference>
<keyword evidence="2" id="KW-1003">Cell membrane</keyword>
<feature type="transmembrane region" description="Helical" evidence="6">
    <location>
        <begin position="6"/>
        <end position="32"/>
    </location>
</feature>
<feature type="transmembrane region" description="Helical" evidence="6">
    <location>
        <begin position="113"/>
        <end position="138"/>
    </location>
</feature>
<feature type="transmembrane region" description="Helical" evidence="6">
    <location>
        <begin position="144"/>
        <end position="169"/>
    </location>
</feature>
<evidence type="ECO:0000256" key="2">
    <source>
        <dbReference type="ARBA" id="ARBA00022475"/>
    </source>
</evidence>
<evidence type="ECO:0000256" key="3">
    <source>
        <dbReference type="ARBA" id="ARBA00022692"/>
    </source>
</evidence>
<proteinExistence type="predicted"/>
<dbReference type="GO" id="GO:0005886">
    <property type="term" value="C:plasma membrane"/>
    <property type="evidence" value="ECO:0007669"/>
    <property type="project" value="UniProtKB-SubCell"/>
</dbReference>
<comment type="caution">
    <text evidence="7">The sequence shown here is derived from an EMBL/GenBank/DDBJ whole genome shotgun (WGS) entry which is preliminary data.</text>
</comment>
<dbReference type="PANTHER" id="PTHR30086:SF20">
    <property type="entry name" value="ARGININE EXPORTER PROTEIN ARGO-RELATED"/>
    <property type="match status" value="1"/>
</dbReference>
<dbReference type="RefSeq" id="WP_227324098.1">
    <property type="nucleotide sequence ID" value="NZ_JAESVB010000037.1"/>
</dbReference>